<feature type="compositionally biased region" description="Gly residues" evidence="1">
    <location>
        <begin position="213"/>
        <end position="226"/>
    </location>
</feature>
<feature type="region of interest" description="Disordered" evidence="1">
    <location>
        <begin position="269"/>
        <end position="320"/>
    </location>
</feature>
<organism evidence="3 4">
    <name type="scientific">Clupea harengus</name>
    <name type="common">Atlantic herring</name>
    <dbReference type="NCBI Taxonomy" id="7950"/>
    <lineage>
        <taxon>Eukaryota</taxon>
        <taxon>Metazoa</taxon>
        <taxon>Chordata</taxon>
        <taxon>Craniata</taxon>
        <taxon>Vertebrata</taxon>
        <taxon>Euteleostomi</taxon>
        <taxon>Actinopterygii</taxon>
        <taxon>Neopterygii</taxon>
        <taxon>Teleostei</taxon>
        <taxon>Clupei</taxon>
        <taxon>Clupeiformes</taxon>
        <taxon>Clupeoidei</taxon>
        <taxon>Clupeidae</taxon>
        <taxon>Clupea</taxon>
    </lineage>
</organism>
<feature type="compositionally biased region" description="Low complexity" evidence="1">
    <location>
        <begin position="128"/>
        <end position="156"/>
    </location>
</feature>
<feature type="compositionally biased region" description="Low complexity" evidence="1">
    <location>
        <begin position="74"/>
        <end position="84"/>
    </location>
</feature>
<dbReference type="Proteomes" id="UP000515152">
    <property type="component" value="Chromosome 14"/>
</dbReference>
<feature type="compositionally biased region" description="Low complexity" evidence="1">
    <location>
        <begin position="1097"/>
        <end position="1116"/>
    </location>
</feature>
<proteinExistence type="predicted"/>
<evidence type="ECO:0000259" key="2">
    <source>
        <dbReference type="Pfam" id="PF15296"/>
    </source>
</evidence>
<accession>A0A6P8GLM6</accession>
<keyword evidence="3" id="KW-1185">Reference proteome</keyword>
<dbReference type="Pfam" id="PF15296">
    <property type="entry name" value="Codanin-1_C"/>
    <property type="match status" value="1"/>
</dbReference>
<evidence type="ECO:0000256" key="1">
    <source>
        <dbReference type="SAM" id="MobiDB-lite"/>
    </source>
</evidence>
<gene>
    <name evidence="4" type="primary">cdan1</name>
</gene>
<reference evidence="4" key="1">
    <citation type="submission" date="2025-08" db="UniProtKB">
        <authorList>
            <consortium name="RefSeq"/>
        </authorList>
    </citation>
    <scope>IDENTIFICATION</scope>
</reference>
<feature type="compositionally biased region" description="Basic residues" evidence="1">
    <location>
        <begin position="202"/>
        <end position="212"/>
    </location>
</feature>
<evidence type="ECO:0000313" key="3">
    <source>
        <dbReference type="Proteomes" id="UP000515152"/>
    </source>
</evidence>
<feature type="compositionally biased region" description="Low complexity" evidence="1">
    <location>
        <begin position="354"/>
        <end position="379"/>
    </location>
</feature>
<dbReference type="InterPro" id="IPR028171">
    <property type="entry name" value="Codanin-1_C"/>
</dbReference>
<dbReference type="RefSeq" id="XP_031436332.1">
    <property type="nucleotide sequence ID" value="XM_031580472.2"/>
</dbReference>
<feature type="compositionally biased region" description="Gly residues" evidence="1">
    <location>
        <begin position="92"/>
        <end position="102"/>
    </location>
</feature>
<sequence>MAALLESLLLGKLGTSKALVWLKYKQSSKDQPSCEPLLQVQRQEFVSFLLNFLRDQSSHTLTHGPATPAKTPVSSRSAARSTRLSSDRGCRGGRSAGGGTGSRGNSRVQLFSPAPSVSPLGGSQWEGSAAAASTSSRGELSGVSGVSSPSFSSVWSPAPRPLQADRRSAHRSSLGDFMTSSPPEMHPHSPAMATGQQQQQQQHHRGSGRRRCGGSGGGGRPTGGRGFQQDDPSASWERGARRGRGGRAGEAVSPPTQVALNFNNLEDFPPVGASQHASPVLTKPSRRINPTPVHSERPNSKPKSCFTSTPLSQPCSPPTIPEGALVVGSPLGLQEEREMLRKEKSKLQQQTCSPLKPTTEPCTPTKPVRMDPTAAQDPTAPTPDPSKVTLTSELDLLAELYCTCISENLVPNVFLELFFVLQLLTCRSPPALEGERDGLCGSAHDLLERGYFRDVHNCVYFAVKVVENQFELVCHLDKCTVRLLAENERVGSFAPALRDRLALAQDTSTAKVSPSLPSFIHSVPFQPATDNRSNFNSDRAFHIFKKQRDIFYELLRDWEDFHKEPGWEFETALGNRIRAMVSLQTAAGNHAHFARLFQKQLVQMCKEPGARGSFGEAPDADVLSILGADGLSRLKRLQERLIQPQGFMGPCPPPSFPGHQEFFRDFLQSASCCQLNQHLKDGMCQELLLLDEVSILGAPAGGSGEEEEGDGDMDQQDEKQRFSSVLLVARLLAKFLGFISFLPYHTSDPPSKEIQEAAIALRSKSSPVLDVCAVLRSCVRRHRLVLTLPWLVEFLSMMDYTGPYLPCFRAALGSLLHLYRRMLLGRGAEVCYLNQLLLVAVLGWLFQIPVFPEDVAFSEELDFGEETLDSSQGLDSLPLVDQQLLYTCCPFLGELRKLLAAFVAGSTAKSGGLLRKITPTSAEPRDPPTTRSQQKLQMELEQAFFHNQPPSLKRTVEFVAERVSSNCVKHIKATLVSELVKGGERALREALAVESANVAKLNDTICTQLCYKGMQALETATRFCSEKGPEAVRVLLPEETSPAVLSTSESITTRLATEKACTWLSSNITALIKREWKSVFDRVMKTLPSPPPPNPEAPTQTQTQIQTQTQAPTDPQRGGGGQTLGEKDCPPECTHQAPRASSVITDIKEVLSIAVGPRAEDEGCTIQQLQALLDRARETLQCRKFLSVVPEQMLVRCTIMLACRLVSGELPLAPPMDSAGIRGVLQQLVHLWGSSPLPSLPLHLLFASPTLTAVLRLTDTDNCQNFRVLVHLLLEAGLLGKEDVVSHWRSLLDLSWTMESIEKIQELSISSVPSASVSLPSHRDLLQISQ</sequence>
<dbReference type="GO" id="GO:0006325">
    <property type="term" value="P:chromatin organization"/>
    <property type="evidence" value="ECO:0007669"/>
    <property type="project" value="TreeGrafter"/>
</dbReference>
<dbReference type="OrthoDB" id="20982at2759"/>
<feature type="region of interest" description="Disordered" evidence="1">
    <location>
        <begin position="1084"/>
        <end position="1138"/>
    </location>
</feature>
<feature type="region of interest" description="Disordered" evidence="1">
    <location>
        <begin position="341"/>
        <end position="386"/>
    </location>
</feature>
<dbReference type="CTD" id="146059"/>
<dbReference type="PANTHER" id="PTHR28678:SF1">
    <property type="entry name" value="CODANIN-1"/>
    <property type="match status" value="1"/>
</dbReference>
<dbReference type="PANTHER" id="PTHR28678">
    <property type="entry name" value="CODANIN-1"/>
    <property type="match status" value="1"/>
</dbReference>
<feature type="domain" description="Codanin-1 C-terminal" evidence="2">
    <location>
        <begin position="875"/>
        <end position="988"/>
    </location>
</feature>
<name>A0A6P8GLM6_CLUHA</name>
<evidence type="ECO:0000313" key="4">
    <source>
        <dbReference type="RefSeq" id="XP_031436332.1"/>
    </source>
</evidence>
<feature type="compositionally biased region" description="Polar residues" evidence="1">
    <location>
        <begin position="301"/>
        <end position="314"/>
    </location>
</feature>
<protein>
    <submittedName>
        <fullName evidence="4">Codanin-1</fullName>
    </submittedName>
</protein>
<dbReference type="KEGG" id="char:105894925"/>
<dbReference type="GO" id="GO:0005634">
    <property type="term" value="C:nucleus"/>
    <property type="evidence" value="ECO:0007669"/>
    <property type="project" value="TreeGrafter"/>
</dbReference>
<dbReference type="InterPro" id="IPR040031">
    <property type="entry name" value="Codanin-1"/>
</dbReference>
<feature type="region of interest" description="Disordered" evidence="1">
    <location>
        <begin position="59"/>
        <end position="254"/>
    </location>
</feature>
<dbReference type="GeneID" id="105894925"/>